<keyword evidence="3" id="KW-0812">Transmembrane</keyword>
<dbReference type="InterPro" id="IPR013783">
    <property type="entry name" value="Ig-like_fold"/>
</dbReference>
<dbReference type="InterPro" id="IPR014756">
    <property type="entry name" value="Ig_E-set"/>
</dbReference>
<protein>
    <recommendedName>
        <fullName evidence="4">IPT/TIG domain-containing protein</fullName>
    </recommendedName>
</protein>
<feature type="domain" description="IPT/TIG" evidence="4">
    <location>
        <begin position="1186"/>
        <end position="1319"/>
    </location>
</feature>
<feature type="domain" description="IPT/TIG" evidence="4">
    <location>
        <begin position="487"/>
        <end position="569"/>
    </location>
</feature>
<keyword evidence="3" id="KW-0472">Membrane</keyword>
<dbReference type="EMBL" id="JAUSQZ010000001">
    <property type="protein sequence ID" value="MDP9826485.1"/>
    <property type="molecule type" value="Genomic_DNA"/>
</dbReference>
<feature type="domain" description="IPT/TIG" evidence="4">
    <location>
        <begin position="320"/>
        <end position="403"/>
    </location>
</feature>
<feature type="region of interest" description="Disordered" evidence="2">
    <location>
        <begin position="1408"/>
        <end position="1455"/>
    </location>
</feature>
<sequence>MAATASAAPQTGTVLTAQPAVGKPSTGSKGKLKKKDFKATADGSTAASSYGLFANVKLLGATIGTQETPKSDWPAGPAQATTANVGVPGLLSSGTATTTATGDDLKDTANATAAVDGLGLGTSLGLQGVSADLISSQCTGTAAGVTATSTVTGLKLSGVLNSTPEQPAANTVVNVLGLGTLTLNEQTRTTVGGKTKLVVNALHLKLGGNGGLLDAVGTGDVIAGHTECSTTDALVPTVSSIAPTTGPTSGGTSVVITGTNFRGTSSVKFGSTEATYSIDSTTKITAVAPAGTGAQNVTVTTPGTTGGTNTGTNTFTYVGAPTVTNVNPSTGPPGGTTSVVITGTGFTGSPTVKFGNTNATSVTVNSPTQITATAPSGTGTVFVTVTTSGGTSAQSAASVYTYQDALSLTGISPATGPITGGTTVTATGTGFTTDSVIQFDANAQATTYVSPTKLTAVAPAGTGTAQVTVKRGSTTSTAQTFTYTALPPVVTGISPLTGSTAGGDVVTITGTGFTGATGVRFDTTNGTAFSVNGAGTQITVTSPAHAAGAAPVTVLSPNGDALAGSFFYATPVPAVPVPGLTAILTVAPDNGPLAGGTTVNLTGVFLTSGNTVTVGGKPATVTGTPTLTTLSFVTPAGDAPGTVPVVVTNASGTSLVNVNSTFTYNAATPTIGTIAPTNGPASGGTEVTLTGTNYTSSSVVYWGTGGTAIPLTTTYVNGTTLRFTTPPGLPGNQAFTVRTGGVTSTASNFTYNAVAAVTGISPLTGPVTGGTEVTITGTGLDTVTSIQVGTKTTTPKAGGSATQIKFDTPANTAGAYLVTLSGTGGAALTPGTFIYTPTAAGAATVSPTTGPIQGGNTVTITGTGFSSILALTVGAKVVTNYTVTGDTTLTFPMPSGLTDGVVPVIIATAGGIVTLNYEYVAFDGQITGISPISGPTSGGTVVTITGTGFTGATGVRFDSTPGTAFSVNGAGTQITVTSPSHATGLATLTIVGPGGIQSTSTALFTYLPLNLSPTVTTLVPSVGPIAGGTDVTIYGTGLLLTSGVTFGGTPATNIRVINTTTVIVTSPAHAAGAVDVILTTPVGSSTAGDATFTYVAANSVPVLDTMTPRSGPTVGGTTVVFKGIGLQTVDRVTFDGTAGTDLSVVDDTTLTVKTPPHAAGGIAVLLRNTQGNSRSYLFTYVPLSGLPTVQGLTPNVGPVAGGTRVTITGTGFDAATTVSFDGVEGTDLQLWPDVDDPKVGSASAVRKSTKDRDFKARSAKAAKAVLYKPAMAGKAVGNWKAAASNSVEVTTPPHAGGPTTVTVTNSAGSISFLESFTFIPVLAATATIETEVEVGATKAIAPKGPDYSGLEVTACSTPDGTGSVEISSSAKSCVYTAGDTEGEDTFVMSVTDDIGQESEQTVNVTVVEEGGTGTGDDGGNDSGDGDGTGTGDGSGNNSGDGDGSGTDGSGGNDTGGGLAFTGTPLLLIPGLALGLLLMVVGGGLLGAERLRTRRGARAATDEEGRQLMPAGLLGTGLDPHEGQHREQPDHPDDVA</sequence>
<feature type="domain" description="IPT/TIG" evidence="4">
    <location>
        <begin position="668"/>
        <end position="752"/>
    </location>
</feature>
<feature type="transmembrane region" description="Helical" evidence="3">
    <location>
        <begin position="1466"/>
        <end position="1487"/>
    </location>
</feature>
<keyword evidence="3" id="KW-1133">Transmembrane helix</keyword>
<dbReference type="InterPro" id="IPR052387">
    <property type="entry name" value="Fibrocystin"/>
</dbReference>
<name>A0ABT9P2N3_9ACTN</name>
<dbReference type="Pfam" id="PF01833">
    <property type="entry name" value="TIG"/>
    <property type="match status" value="12"/>
</dbReference>
<feature type="domain" description="IPT/TIG" evidence="4">
    <location>
        <begin position="839"/>
        <end position="920"/>
    </location>
</feature>
<keyword evidence="1" id="KW-0732">Signal</keyword>
<evidence type="ECO:0000256" key="3">
    <source>
        <dbReference type="SAM" id="Phobius"/>
    </source>
</evidence>
<feature type="compositionally biased region" description="Gly residues" evidence="2">
    <location>
        <begin position="1410"/>
        <end position="1455"/>
    </location>
</feature>
<evidence type="ECO:0000256" key="1">
    <source>
        <dbReference type="ARBA" id="ARBA00022729"/>
    </source>
</evidence>
<evidence type="ECO:0000313" key="5">
    <source>
        <dbReference type="EMBL" id="MDP9826485.1"/>
    </source>
</evidence>
<feature type="domain" description="IPT/TIG" evidence="4">
    <location>
        <begin position="235"/>
        <end position="318"/>
    </location>
</feature>
<dbReference type="Proteomes" id="UP001235712">
    <property type="component" value="Unassembled WGS sequence"/>
</dbReference>
<dbReference type="SMART" id="SM00429">
    <property type="entry name" value="IPT"/>
    <property type="match status" value="12"/>
</dbReference>
<evidence type="ECO:0000313" key="6">
    <source>
        <dbReference type="Proteomes" id="UP001235712"/>
    </source>
</evidence>
<proteinExistence type="predicted"/>
<dbReference type="CDD" id="cd00102">
    <property type="entry name" value="IPT"/>
    <property type="match status" value="7"/>
</dbReference>
<reference evidence="5 6" key="1">
    <citation type="submission" date="2023-07" db="EMBL/GenBank/DDBJ databases">
        <title>Sequencing the genomes of 1000 actinobacteria strains.</title>
        <authorList>
            <person name="Klenk H.-P."/>
        </authorList>
    </citation>
    <scope>NUCLEOTIDE SEQUENCE [LARGE SCALE GENOMIC DNA]</scope>
    <source>
        <strain evidence="5 6">DSM 44388</strain>
    </source>
</reference>
<feature type="domain" description="IPT/TIG" evidence="4">
    <location>
        <begin position="754"/>
        <end position="836"/>
    </location>
</feature>
<dbReference type="RefSeq" id="WP_307241315.1">
    <property type="nucleotide sequence ID" value="NZ_JAUSQZ010000001.1"/>
</dbReference>
<dbReference type="PANTHER" id="PTHR46769">
    <property type="entry name" value="POLYCYSTIC KIDNEY AND HEPATIC DISEASE 1 (AUTOSOMAL RECESSIVE)-LIKE 1"/>
    <property type="match status" value="1"/>
</dbReference>
<evidence type="ECO:0000259" key="4">
    <source>
        <dbReference type="SMART" id="SM00429"/>
    </source>
</evidence>
<comment type="caution">
    <text evidence="5">The sequence shown here is derived from an EMBL/GenBank/DDBJ whole genome shotgun (WGS) entry which is preliminary data.</text>
</comment>
<evidence type="ECO:0000256" key="2">
    <source>
        <dbReference type="SAM" id="MobiDB-lite"/>
    </source>
</evidence>
<dbReference type="Gene3D" id="2.60.40.10">
    <property type="entry name" value="Immunoglobulins"/>
    <property type="match status" value="12"/>
</dbReference>
<gene>
    <name evidence="5" type="ORF">J2S57_002234</name>
</gene>
<feature type="compositionally biased region" description="Polar residues" evidence="2">
    <location>
        <begin position="7"/>
        <end position="16"/>
    </location>
</feature>
<feature type="domain" description="IPT/TIG" evidence="4">
    <location>
        <begin position="923"/>
        <end position="1007"/>
    </location>
</feature>
<feature type="compositionally biased region" description="Basic and acidic residues" evidence="2">
    <location>
        <begin position="1518"/>
        <end position="1535"/>
    </location>
</feature>
<feature type="region of interest" description="Disordered" evidence="2">
    <location>
        <begin position="1"/>
        <end position="33"/>
    </location>
</feature>
<dbReference type="SUPFAM" id="SSF81296">
    <property type="entry name" value="E set domains"/>
    <property type="match status" value="12"/>
</dbReference>
<keyword evidence="6" id="KW-1185">Reference proteome</keyword>
<dbReference type="CDD" id="cd00603">
    <property type="entry name" value="IPT_PCSR"/>
    <property type="match status" value="2"/>
</dbReference>
<feature type="domain" description="IPT/TIG" evidence="4">
    <location>
        <begin position="1100"/>
        <end position="1181"/>
    </location>
</feature>
<accession>A0ABT9P2N3</accession>
<dbReference type="InterPro" id="IPR002909">
    <property type="entry name" value="IPT_dom"/>
</dbReference>
<feature type="domain" description="IPT/TIG" evidence="4">
    <location>
        <begin position="405"/>
        <end position="484"/>
    </location>
</feature>
<feature type="domain" description="IPT/TIG" evidence="4">
    <location>
        <begin position="580"/>
        <end position="665"/>
    </location>
</feature>
<feature type="region of interest" description="Disordered" evidence="2">
    <location>
        <begin position="68"/>
        <end position="90"/>
    </location>
</feature>
<organism evidence="5 6">
    <name type="scientific">Kineosporia succinea</name>
    <dbReference type="NCBI Taxonomy" id="84632"/>
    <lineage>
        <taxon>Bacteria</taxon>
        <taxon>Bacillati</taxon>
        <taxon>Actinomycetota</taxon>
        <taxon>Actinomycetes</taxon>
        <taxon>Kineosporiales</taxon>
        <taxon>Kineosporiaceae</taxon>
        <taxon>Kineosporia</taxon>
    </lineage>
</organism>
<feature type="domain" description="IPT/TIG" evidence="4">
    <location>
        <begin position="1012"/>
        <end position="1095"/>
    </location>
</feature>
<feature type="region of interest" description="Disordered" evidence="2">
    <location>
        <begin position="1494"/>
        <end position="1535"/>
    </location>
</feature>
<dbReference type="PANTHER" id="PTHR46769:SF2">
    <property type="entry name" value="FIBROCYSTIN-L ISOFORM 2 PRECURSOR-RELATED"/>
    <property type="match status" value="1"/>
</dbReference>